<evidence type="ECO:0008006" key="4">
    <source>
        <dbReference type="Google" id="ProtNLM"/>
    </source>
</evidence>
<dbReference type="Proteomes" id="UP000199474">
    <property type="component" value="Unassembled WGS sequence"/>
</dbReference>
<evidence type="ECO:0000256" key="1">
    <source>
        <dbReference type="SAM" id="MobiDB-lite"/>
    </source>
</evidence>
<reference evidence="3" key="1">
    <citation type="submission" date="2016-10" db="EMBL/GenBank/DDBJ databases">
        <authorList>
            <person name="Varghese N."/>
            <person name="Submissions S."/>
        </authorList>
    </citation>
    <scope>NUCLEOTIDE SEQUENCE [LARGE SCALE GENOMIC DNA]</scope>
    <source>
        <strain evidence="3">DSM 22530</strain>
    </source>
</reference>
<sequence length="127" mass="13827">MVNLTNRQRGLLRLANQLSQNLVNDNTDNGLNHNFSVDLPGVDFDGGLNLNFGKDDETDTTDPSPSAPETLRDVFLRLQNEQVEVTTPFGPVTGTVIAVQNDYVALVEADGSQTLIPFANIELVSEL</sequence>
<dbReference type="EMBL" id="FOMR01000009">
    <property type="protein sequence ID" value="SFE16161.1"/>
    <property type="molecule type" value="Genomic_DNA"/>
</dbReference>
<dbReference type="STRING" id="640948.SAMN05216238_10960"/>
<name>A0A1I1Y9C9_9BACI</name>
<evidence type="ECO:0000313" key="3">
    <source>
        <dbReference type="Proteomes" id="UP000199474"/>
    </source>
</evidence>
<dbReference type="AlphaFoldDB" id="A0A1I1Y9C9"/>
<organism evidence="2 3">
    <name type="scientific">Lentibacillus persicus</name>
    <dbReference type="NCBI Taxonomy" id="640948"/>
    <lineage>
        <taxon>Bacteria</taxon>
        <taxon>Bacillati</taxon>
        <taxon>Bacillota</taxon>
        <taxon>Bacilli</taxon>
        <taxon>Bacillales</taxon>
        <taxon>Bacillaceae</taxon>
        <taxon>Lentibacillus</taxon>
    </lineage>
</organism>
<keyword evidence="3" id="KW-1185">Reference proteome</keyword>
<protein>
    <recommendedName>
        <fullName evidence="4">DUF2642 domain-containing protein</fullName>
    </recommendedName>
</protein>
<proteinExistence type="predicted"/>
<gene>
    <name evidence="2" type="ORF">SAMN05216238_10960</name>
</gene>
<feature type="region of interest" description="Disordered" evidence="1">
    <location>
        <begin position="50"/>
        <end position="69"/>
    </location>
</feature>
<evidence type="ECO:0000313" key="2">
    <source>
        <dbReference type="EMBL" id="SFE16161.1"/>
    </source>
</evidence>
<accession>A0A1I1Y9C9</accession>